<accession>A0A0F9DKS3</accession>
<name>A0A0F9DKS3_9ZZZZ</name>
<dbReference type="EMBL" id="LAZR01028555">
    <property type="protein sequence ID" value="KKL62234.1"/>
    <property type="molecule type" value="Genomic_DNA"/>
</dbReference>
<gene>
    <name evidence="1" type="ORF">LCGC14_2187200</name>
</gene>
<comment type="caution">
    <text evidence="1">The sequence shown here is derived from an EMBL/GenBank/DDBJ whole genome shotgun (WGS) entry which is preliminary data.</text>
</comment>
<reference evidence="1" key="1">
    <citation type="journal article" date="2015" name="Nature">
        <title>Complex archaea that bridge the gap between prokaryotes and eukaryotes.</title>
        <authorList>
            <person name="Spang A."/>
            <person name="Saw J.H."/>
            <person name="Jorgensen S.L."/>
            <person name="Zaremba-Niedzwiedzka K."/>
            <person name="Martijn J."/>
            <person name="Lind A.E."/>
            <person name="van Eijk R."/>
            <person name="Schleper C."/>
            <person name="Guy L."/>
            <person name="Ettema T.J."/>
        </authorList>
    </citation>
    <scope>NUCLEOTIDE SEQUENCE</scope>
</reference>
<proteinExistence type="predicted"/>
<sequence length="106" mass="12413">MKIKFTAHAVKWFDKVNGNTYHSVRITRTRDGKQIVCQYQYGYGDQYRQTALEAMAENKWIPVKYRGNHKSTGINKSYLYERENNYPIEWIATDGLKRECIANGTA</sequence>
<dbReference type="AlphaFoldDB" id="A0A0F9DKS3"/>
<evidence type="ECO:0000313" key="1">
    <source>
        <dbReference type="EMBL" id="KKL62234.1"/>
    </source>
</evidence>
<organism evidence="1">
    <name type="scientific">marine sediment metagenome</name>
    <dbReference type="NCBI Taxonomy" id="412755"/>
    <lineage>
        <taxon>unclassified sequences</taxon>
        <taxon>metagenomes</taxon>
        <taxon>ecological metagenomes</taxon>
    </lineage>
</organism>
<protein>
    <submittedName>
        <fullName evidence="1">Uncharacterized protein</fullName>
    </submittedName>
</protein>